<comment type="similarity">
    <text evidence="3">Belongs to the ELP3 family.</text>
</comment>
<dbReference type="SMART" id="SM00729">
    <property type="entry name" value="Elp3"/>
    <property type="match status" value="1"/>
</dbReference>
<dbReference type="Gene3D" id="3.80.30.20">
    <property type="entry name" value="tm_1862 like domain"/>
    <property type="match status" value="1"/>
</dbReference>
<evidence type="ECO:0000256" key="8">
    <source>
        <dbReference type="ARBA" id="ARBA00022694"/>
    </source>
</evidence>
<feature type="compositionally biased region" description="Polar residues" evidence="16">
    <location>
        <begin position="37"/>
        <end position="55"/>
    </location>
</feature>
<evidence type="ECO:0000256" key="9">
    <source>
        <dbReference type="ARBA" id="ARBA00022723"/>
    </source>
</evidence>
<keyword evidence="17" id="KW-0812">Transmembrane</keyword>
<evidence type="ECO:0000259" key="18">
    <source>
        <dbReference type="PROSITE" id="PS51918"/>
    </source>
</evidence>
<evidence type="ECO:0000256" key="1">
    <source>
        <dbReference type="ARBA" id="ARBA00001966"/>
    </source>
</evidence>
<dbReference type="InterPro" id="IPR034687">
    <property type="entry name" value="ELP3-like"/>
</dbReference>
<keyword evidence="9" id="KW-0479">Metal-binding</keyword>
<dbReference type="FunFam" id="3.80.30.20:FF:000011">
    <property type="entry name" value="Elongator complex"/>
    <property type="match status" value="1"/>
</dbReference>
<keyword evidence="10" id="KW-0694">RNA-binding</keyword>
<feature type="region of interest" description="Disordered" evidence="16">
    <location>
        <begin position="230"/>
        <end position="291"/>
    </location>
</feature>
<dbReference type="PANTHER" id="PTHR11135">
    <property type="entry name" value="HISTONE ACETYLTRANSFERASE-RELATED"/>
    <property type="match status" value="1"/>
</dbReference>
<comment type="catalytic activity">
    <reaction evidence="15">
        <text>uridine(34) in tRNA + acetyl-CoA + S-adenosyl-L-methionine + H2O = 5-(carboxymethyl)uridine(34) in tRNA + 5'-deoxyadenosine + L-methionine + CoA + 2 H(+)</text>
        <dbReference type="Rhea" id="RHEA:61020"/>
        <dbReference type="Rhea" id="RHEA-COMP:10407"/>
        <dbReference type="Rhea" id="RHEA-COMP:11727"/>
        <dbReference type="ChEBI" id="CHEBI:15377"/>
        <dbReference type="ChEBI" id="CHEBI:15378"/>
        <dbReference type="ChEBI" id="CHEBI:17319"/>
        <dbReference type="ChEBI" id="CHEBI:57287"/>
        <dbReference type="ChEBI" id="CHEBI:57288"/>
        <dbReference type="ChEBI" id="CHEBI:57844"/>
        <dbReference type="ChEBI" id="CHEBI:59789"/>
        <dbReference type="ChEBI" id="CHEBI:65315"/>
        <dbReference type="ChEBI" id="CHEBI:74882"/>
        <dbReference type="EC" id="2.3.1.311"/>
    </reaction>
    <physiologicalReaction direction="left-to-right" evidence="15">
        <dbReference type="Rhea" id="RHEA:61021"/>
    </physiologicalReaction>
</comment>
<evidence type="ECO:0000256" key="11">
    <source>
        <dbReference type="ARBA" id="ARBA00023004"/>
    </source>
</evidence>
<dbReference type="InterPro" id="IPR016181">
    <property type="entry name" value="Acyl_CoA_acyltransferase"/>
</dbReference>
<evidence type="ECO:0000256" key="10">
    <source>
        <dbReference type="ARBA" id="ARBA00022884"/>
    </source>
</evidence>
<dbReference type="SFLD" id="SFLDF00344">
    <property type="entry name" value="ELP3-like"/>
    <property type="match status" value="1"/>
</dbReference>
<dbReference type="GO" id="GO:0051539">
    <property type="term" value="F:4 iron, 4 sulfur cluster binding"/>
    <property type="evidence" value="ECO:0007669"/>
    <property type="project" value="UniProtKB-KW"/>
</dbReference>
<dbReference type="EMBL" id="CP056068">
    <property type="protein sequence ID" value="UKJ90170.1"/>
    <property type="molecule type" value="Genomic_DNA"/>
</dbReference>
<dbReference type="SFLD" id="SFLDS00029">
    <property type="entry name" value="Radical_SAM"/>
    <property type="match status" value="1"/>
</dbReference>
<organism evidence="19 20">
    <name type="scientific">Theileria orientalis</name>
    <dbReference type="NCBI Taxonomy" id="68886"/>
    <lineage>
        <taxon>Eukaryota</taxon>
        <taxon>Sar</taxon>
        <taxon>Alveolata</taxon>
        <taxon>Apicomplexa</taxon>
        <taxon>Aconoidasida</taxon>
        <taxon>Piroplasmida</taxon>
        <taxon>Theileriidae</taxon>
        <taxon>Theileria</taxon>
    </lineage>
</organism>
<evidence type="ECO:0000256" key="17">
    <source>
        <dbReference type="SAM" id="Phobius"/>
    </source>
</evidence>
<name>A0A976M9G7_THEOR</name>
<dbReference type="PANTHER" id="PTHR11135:SF2">
    <property type="entry name" value="ELONGATOR COMPLEX PROTEIN 3"/>
    <property type="match status" value="1"/>
</dbReference>
<dbReference type="SUPFAM" id="SSF55729">
    <property type="entry name" value="Acyl-CoA N-acyltransferases (Nat)"/>
    <property type="match status" value="1"/>
</dbReference>
<evidence type="ECO:0000313" key="20">
    <source>
        <dbReference type="Proteomes" id="UP000244803"/>
    </source>
</evidence>
<protein>
    <recommendedName>
        <fullName evidence="14">tRNA carboxymethyluridine synthase</fullName>
        <ecNumber evidence="14">2.3.1.311</ecNumber>
    </recommendedName>
</protein>
<accession>A0A976M9G7</accession>
<dbReference type="AlphaFoldDB" id="A0A976M9G7"/>
<proteinExistence type="inferred from homology"/>
<keyword evidence="11" id="KW-0408">Iron</keyword>
<dbReference type="GO" id="GO:0002926">
    <property type="term" value="P:tRNA wobble base 5-methoxycarbonylmethyl-2-thiouridinylation"/>
    <property type="evidence" value="ECO:0007669"/>
    <property type="project" value="TreeGrafter"/>
</dbReference>
<keyword evidence="17" id="KW-0472">Membrane</keyword>
<feature type="compositionally biased region" description="Basic and acidic residues" evidence="16">
    <location>
        <begin position="239"/>
        <end position="250"/>
    </location>
</feature>
<dbReference type="SUPFAM" id="SSF102114">
    <property type="entry name" value="Radical SAM enzymes"/>
    <property type="match status" value="1"/>
</dbReference>
<keyword evidence="7" id="KW-0949">S-adenosyl-L-methionine</keyword>
<dbReference type="GO" id="GO:0046872">
    <property type="term" value="F:metal ion binding"/>
    <property type="evidence" value="ECO:0007669"/>
    <property type="project" value="UniProtKB-KW"/>
</dbReference>
<keyword evidence="12" id="KW-0411">Iron-sulfur</keyword>
<keyword evidence="8" id="KW-0819">tRNA processing</keyword>
<comment type="cofactor">
    <cofactor evidence="1">
        <name>[4Fe-4S] cluster</name>
        <dbReference type="ChEBI" id="CHEBI:49883"/>
    </cofactor>
</comment>
<evidence type="ECO:0000256" key="14">
    <source>
        <dbReference type="ARBA" id="ARBA00044771"/>
    </source>
</evidence>
<comment type="pathway">
    <text evidence="2">tRNA modification.</text>
</comment>
<dbReference type="GO" id="GO:0005634">
    <property type="term" value="C:nucleus"/>
    <property type="evidence" value="ECO:0007669"/>
    <property type="project" value="TreeGrafter"/>
</dbReference>
<gene>
    <name evidence="19" type="ORF">MACJ_001101</name>
</gene>
<evidence type="ECO:0000256" key="15">
    <source>
        <dbReference type="ARBA" id="ARBA00047372"/>
    </source>
</evidence>
<evidence type="ECO:0000256" key="16">
    <source>
        <dbReference type="SAM" id="MobiDB-lite"/>
    </source>
</evidence>
<evidence type="ECO:0000256" key="4">
    <source>
        <dbReference type="ARBA" id="ARBA00022485"/>
    </source>
</evidence>
<dbReference type="NCBIfam" id="TIGR01211">
    <property type="entry name" value="ELP3"/>
    <property type="match status" value="1"/>
</dbReference>
<keyword evidence="5" id="KW-0820">tRNA-binding</keyword>
<dbReference type="Pfam" id="PF04055">
    <property type="entry name" value="Radical_SAM"/>
    <property type="match status" value="1"/>
</dbReference>
<feature type="compositionally biased region" description="Basic and acidic residues" evidence="16">
    <location>
        <begin position="275"/>
        <end position="289"/>
    </location>
</feature>
<dbReference type="InterPro" id="IPR007197">
    <property type="entry name" value="rSAM"/>
</dbReference>
<dbReference type="GO" id="GO:0033588">
    <property type="term" value="C:elongator holoenzyme complex"/>
    <property type="evidence" value="ECO:0007669"/>
    <property type="project" value="TreeGrafter"/>
</dbReference>
<feature type="region of interest" description="Disordered" evidence="16">
    <location>
        <begin position="24"/>
        <end position="55"/>
    </location>
</feature>
<reference evidence="19" key="1">
    <citation type="submission" date="2022-07" db="EMBL/GenBank/DDBJ databases">
        <title>Evaluation of T. orientalis genome assembly methods using nanopore sequencing and analysis of variation between genomes.</title>
        <authorList>
            <person name="Yam J."/>
            <person name="Micallef M.L."/>
            <person name="Liu M."/>
            <person name="Djordjevic S.P."/>
            <person name="Bogema D.R."/>
            <person name="Jenkins C."/>
        </authorList>
    </citation>
    <scope>NUCLEOTIDE SEQUENCE</scope>
    <source>
        <strain evidence="19">Fish Creek</strain>
    </source>
</reference>
<dbReference type="InterPro" id="IPR039661">
    <property type="entry name" value="ELP3"/>
</dbReference>
<dbReference type="GO" id="GO:0005737">
    <property type="term" value="C:cytoplasm"/>
    <property type="evidence" value="ECO:0007669"/>
    <property type="project" value="TreeGrafter"/>
</dbReference>
<dbReference type="InterPro" id="IPR032432">
    <property type="entry name" value="Radical_SAM_C"/>
</dbReference>
<dbReference type="Pfam" id="PF16199">
    <property type="entry name" value="Radical_SAM_C"/>
    <property type="match status" value="1"/>
</dbReference>
<dbReference type="CDD" id="cd01335">
    <property type="entry name" value="Radical_SAM"/>
    <property type="match status" value="1"/>
</dbReference>
<dbReference type="OrthoDB" id="10265243at2759"/>
<evidence type="ECO:0000256" key="3">
    <source>
        <dbReference type="ARBA" id="ARBA00005494"/>
    </source>
</evidence>
<keyword evidence="6" id="KW-0808">Transferase</keyword>
<keyword evidence="17" id="KW-1133">Transmembrane helix</keyword>
<dbReference type="PROSITE" id="PS51918">
    <property type="entry name" value="RADICAL_SAM"/>
    <property type="match status" value="1"/>
</dbReference>
<dbReference type="InterPro" id="IPR058240">
    <property type="entry name" value="rSAM_sf"/>
</dbReference>
<evidence type="ECO:0000256" key="5">
    <source>
        <dbReference type="ARBA" id="ARBA00022555"/>
    </source>
</evidence>
<dbReference type="SFLD" id="SFLDG01086">
    <property type="entry name" value="elongater_protein-like"/>
    <property type="match status" value="1"/>
</dbReference>
<evidence type="ECO:0000256" key="6">
    <source>
        <dbReference type="ARBA" id="ARBA00022679"/>
    </source>
</evidence>
<keyword evidence="4" id="KW-0004">4Fe-4S</keyword>
<dbReference type="Gene3D" id="3.40.630.30">
    <property type="match status" value="1"/>
</dbReference>
<dbReference type="EC" id="2.3.1.311" evidence="14"/>
<evidence type="ECO:0000256" key="13">
    <source>
        <dbReference type="ARBA" id="ARBA00023315"/>
    </source>
</evidence>
<keyword evidence="13" id="KW-0012">Acyltransferase</keyword>
<evidence type="ECO:0000256" key="7">
    <source>
        <dbReference type="ARBA" id="ARBA00022691"/>
    </source>
</evidence>
<feature type="transmembrane region" description="Helical" evidence="17">
    <location>
        <begin position="881"/>
        <end position="900"/>
    </location>
</feature>
<feature type="compositionally biased region" description="Polar residues" evidence="16">
    <location>
        <begin position="257"/>
        <end position="274"/>
    </location>
</feature>
<sequence>MDSKYTEEVISYNSDFRNVEVEYNTQPLDDSSDLSHKTISNNEETSANASPSVDNVNINLNMPTNGDLDLKSEECASDSSEEMKNFFIATREGFPKAAGEVKRVTRLDFEDYHRRRHLESFAKSMDQWKEFERKFEQKDGITPQDFTFSRLNFDRYRDTYLNIDTKNLTKLDEFIVDLIESYYDKMENDDLNVVMSRLRRKHKLAPSKREIFERLESLQCVTLDQIEGKEISHEEDEEHQVKDEEVAVENKDDEEGGSTSIFNGNVDSSPSNGVENDRTSQEENEERQKVMVGSRLKHLLRNKAIRSNSGVVVITVMTSPGTFSCSEDCYYCPNEPGQPRSYLSTEPAVLRANQNDFDAVKQFYDRANTLYKNGHVVDKIEIIVLGGTWSGYPRSYQEEFIRDLFYAANIYPDNLSKARERYSIEREHDLNEKSKCRIIGLTLETRPDRINSTEIELLRKYGCTRVQLGIQHTKNGILDYVNRGHTTEDSIRAIYLLKENCYKVDIHLMPDLPGSNPFEDKEMFKYVLSSEDLQVDQWKIYPCEVTPFTEIEKWHKEGKYIPYFDIDANLLMNLIMKVKRAVHPWIRLNRVIRDIPNPSIIAGTNYTNMRQLILNKMNKLGLRCNCIRCREVKESGIGLPELVVREYETKGGTEYFLSYENETRTIIYGFLRLRVSDREEYDETVSKFKCLTGAGLMRELHVYGVVVAHGEKLDVNEPSQHRGIGTNLIIAAEIIAIYRGLWRMAIIAGIGTREYYKKHGYVLEDTFMTKTLTLQDIKQRYELSKQRKISVPGLIRVEQVNLENASIILEQPLPIRKDDESSYELIENMKHNVDVNKLFDYADNNEGVQQDYHKMSIIEELKFKAVMAKRRVDNFMDENPLLTVSLCIGLASMVLLQVGMRRRRK</sequence>
<dbReference type="GO" id="GO:0106261">
    <property type="term" value="F:tRNA uridine(34) acetyltransferase activity"/>
    <property type="evidence" value="ECO:0007669"/>
    <property type="project" value="UniProtKB-EC"/>
</dbReference>
<dbReference type="InterPro" id="IPR006638">
    <property type="entry name" value="Elp3/MiaA/NifB-like_rSAM"/>
</dbReference>
<evidence type="ECO:0000256" key="2">
    <source>
        <dbReference type="ARBA" id="ARBA00005217"/>
    </source>
</evidence>
<evidence type="ECO:0000313" key="19">
    <source>
        <dbReference type="EMBL" id="UKJ90170.1"/>
    </source>
</evidence>
<dbReference type="Proteomes" id="UP000244803">
    <property type="component" value="Chromosome 2"/>
</dbReference>
<dbReference type="GO" id="GO:0000049">
    <property type="term" value="F:tRNA binding"/>
    <property type="evidence" value="ECO:0007669"/>
    <property type="project" value="UniProtKB-KW"/>
</dbReference>
<dbReference type="InterPro" id="IPR023404">
    <property type="entry name" value="rSAM_horseshoe"/>
</dbReference>
<feature type="domain" description="Radical SAM core" evidence="18">
    <location>
        <begin position="308"/>
        <end position="581"/>
    </location>
</feature>
<evidence type="ECO:0000256" key="12">
    <source>
        <dbReference type="ARBA" id="ARBA00023014"/>
    </source>
</evidence>